<evidence type="ECO:0000313" key="1">
    <source>
        <dbReference type="EMBL" id="CAG37923.1"/>
    </source>
</evidence>
<organism evidence="1 2">
    <name type="scientific">Desulfotalea psychrophila (strain LSv54 / DSM 12343)</name>
    <dbReference type="NCBI Taxonomy" id="177439"/>
    <lineage>
        <taxon>Bacteria</taxon>
        <taxon>Pseudomonadati</taxon>
        <taxon>Thermodesulfobacteriota</taxon>
        <taxon>Desulfobulbia</taxon>
        <taxon>Desulfobulbales</taxon>
        <taxon>Desulfocapsaceae</taxon>
        <taxon>Desulfotalea</taxon>
    </lineage>
</organism>
<protein>
    <submittedName>
        <fullName evidence="1">Uncharacterized protein</fullName>
    </submittedName>
</protein>
<gene>
    <name evidence="1" type="ordered locus">DPPB59</name>
</gene>
<evidence type="ECO:0000313" key="2">
    <source>
        <dbReference type="Proteomes" id="UP000000602"/>
    </source>
</evidence>
<name>Q6AIC4_DESPS</name>
<keyword evidence="2" id="KW-1185">Reference proteome</keyword>
<dbReference type="KEGG" id="dps:DPPB59"/>
<proteinExistence type="predicted"/>
<geneLocation type="plasmid" evidence="2">
    <name>large</name>
</geneLocation>
<sequence length="91" mass="10956">MSFPQYLQNMSQRHYDPFCLKYVDKQCLEHSPWVVRAEGFFIGRPQLFRQAHNFTYCRVHHKKVSSFMLLPADIYKFFLPQPLVKGLRFSL</sequence>
<dbReference type="AlphaFoldDB" id="Q6AIC4"/>
<dbReference type="STRING" id="177439.DPPB59"/>
<dbReference type="Proteomes" id="UP000000602">
    <property type="component" value="Plasmid large"/>
</dbReference>
<reference evidence="1 2" key="1">
    <citation type="journal article" date="2004" name="Environ. Microbiol.">
        <title>The genome of Desulfotalea psychrophila, a sulfate-reducing bacterium from permanently cold Arctic sediments.</title>
        <authorList>
            <person name="Rabus R."/>
            <person name="Ruepp A."/>
            <person name="Frickey T."/>
            <person name="Rattei T."/>
            <person name="Fartmann B."/>
            <person name="Stark M."/>
            <person name="Bauer M."/>
            <person name="Zibat A."/>
            <person name="Lombardot T."/>
            <person name="Becker I."/>
            <person name="Amann J."/>
            <person name="Gellner K."/>
            <person name="Teeling H."/>
            <person name="Leuschner W.D."/>
            <person name="Gloeckner F.-O."/>
            <person name="Lupas A.N."/>
            <person name="Amann R."/>
            <person name="Klenk H.-P."/>
        </authorList>
    </citation>
    <scope>NUCLEOTIDE SEQUENCE [LARGE SCALE GENOMIC DNA]</scope>
    <source>
        <strain evidence="2">DSM 12343 / LSv54</strain>
        <plasmid evidence="2">large</plasmid>
    </source>
</reference>
<dbReference type="HOGENOM" id="CLU_2422157_0_0_7"/>
<dbReference type="EMBL" id="CR522871">
    <property type="protein sequence ID" value="CAG37923.1"/>
    <property type="molecule type" value="Genomic_DNA"/>
</dbReference>
<accession>Q6AIC4</accession>